<evidence type="ECO:0000313" key="1">
    <source>
        <dbReference type="EMBL" id="WWA47769.1"/>
    </source>
</evidence>
<sequence>MPEPTDFAAATARFALPHLFPAQAQKEFVVNESLARIDSLLHCAIEGAADEPPASPGEGECWIVSDSPAGEWAGHAGDIAAHQAGTWLFLSPREGMRIYDKAQRAFAHYAGGWQYAHSPAPPAGGETVDAEARAAIGNLIETLEAAGILPAST</sequence>
<accession>A0ABZ2D4H5</accession>
<dbReference type="Proteomes" id="UP001335183">
    <property type="component" value="Chromosome"/>
</dbReference>
<dbReference type="EMBL" id="CP144918">
    <property type="protein sequence ID" value="WWA47769.1"/>
    <property type="molecule type" value="Genomic_DNA"/>
</dbReference>
<dbReference type="InterPro" id="IPR021251">
    <property type="entry name" value="DUF2793"/>
</dbReference>
<reference evidence="1 2" key="1">
    <citation type="submission" date="2024-02" db="EMBL/GenBank/DDBJ databases">
        <title>The whole genome sequence of five bacterial samples isolated from Abu Dhabi Sabkha-shore region.</title>
        <authorList>
            <person name="Sudalaimuthuasari N."/>
            <person name="Sarfraz B."/>
            <person name="Tuyisabe J.D."/>
            <person name="Mugisha Ntwali L.D.M."/>
            <person name="Ali A.I.A.A."/>
            <person name="Almansoori S.Z.A."/>
            <person name="Alajami H.S.A."/>
            <person name="Almeqbaali A.A.S."/>
            <person name="Kundu B."/>
            <person name="Saeed E.E."/>
            <person name="Sukumarinath V."/>
            <person name="Mishra A.K."/>
            <person name="Hazzouri K.M."/>
            <person name="Almaskari R."/>
            <person name="Sharma A.K."/>
            <person name="Amiri K.M.A."/>
        </authorList>
    </citation>
    <scope>NUCLEOTIDE SEQUENCE [LARGE SCALE GENOMIC DNA]</scope>
    <source>
        <strain evidence="2">kcgeb_sd</strain>
    </source>
</reference>
<organism evidence="1 2">
    <name type="scientific">Pelagerythrobacter marensis</name>
    <dbReference type="NCBI Taxonomy" id="543877"/>
    <lineage>
        <taxon>Bacteria</taxon>
        <taxon>Pseudomonadati</taxon>
        <taxon>Pseudomonadota</taxon>
        <taxon>Alphaproteobacteria</taxon>
        <taxon>Sphingomonadales</taxon>
        <taxon>Erythrobacteraceae</taxon>
        <taxon>Pelagerythrobacter</taxon>
    </lineage>
</organism>
<evidence type="ECO:0000313" key="2">
    <source>
        <dbReference type="Proteomes" id="UP001335183"/>
    </source>
</evidence>
<dbReference type="Pfam" id="PF10983">
    <property type="entry name" value="DUF2793"/>
    <property type="match status" value="1"/>
</dbReference>
<dbReference type="RefSeq" id="WP_338446657.1">
    <property type="nucleotide sequence ID" value="NZ_CP144918.1"/>
</dbReference>
<name>A0ABZ2D4H5_9SPHN</name>
<proteinExistence type="predicted"/>
<protein>
    <submittedName>
        <fullName evidence="1">DUF2793 domain-containing protein</fullName>
    </submittedName>
</protein>
<gene>
    <name evidence="1" type="ORF">V5F89_02335</name>
</gene>
<keyword evidence="2" id="KW-1185">Reference proteome</keyword>